<feature type="compositionally biased region" description="Basic and acidic residues" evidence="5">
    <location>
        <begin position="111"/>
        <end position="129"/>
    </location>
</feature>
<organism evidence="6 7">
    <name type="scientific">Pristionchus mayeri</name>
    <dbReference type="NCBI Taxonomy" id="1317129"/>
    <lineage>
        <taxon>Eukaryota</taxon>
        <taxon>Metazoa</taxon>
        <taxon>Ecdysozoa</taxon>
        <taxon>Nematoda</taxon>
        <taxon>Chromadorea</taxon>
        <taxon>Rhabditida</taxon>
        <taxon>Rhabditina</taxon>
        <taxon>Diplogasteromorpha</taxon>
        <taxon>Diplogasteroidea</taxon>
        <taxon>Neodiplogasteridae</taxon>
        <taxon>Pristionchus</taxon>
    </lineage>
</organism>
<evidence type="ECO:0000313" key="6">
    <source>
        <dbReference type="EMBL" id="GMR55331.1"/>
    </source>
</evidence>
<dbReference type="GO" id="GO:0043139">
    <property type="term" value="F:5'-3' DNA helicase activity"/>
    <property type="evidence" value="ECO:0007669"/>
    <property type="project" value="TreeGrafter"/>
</dbReference>
<keyword evidence="1" id="KW-0547">Nucleotide-binding</keyword>
<gene>
    <name evidence="6" type="ORF">PMAYCL1PPCAC_25526</name>
</gene>
<name>A0AAN5D2T8_9BILA</name>
<comment type="caution">
    <text evidence="6">The sequence shown here is derived from an EMBL/GenBank/DDBJ whole genome shotgun (WGS) entry which is preliminary data.</text>
</comment>
<dbReference type="Proteomes" id="UP001328107">
    <property type="component" value="Unassembled WGS sequence"/>
</dbReference>
<dbReference type="PANTHER" id="PTHR43788">
    <property type="entry name" value="DNA2/NAM7 HELICASE FAMILY MEMBER"/>
    <property type="match status" value="1"/>
</dbReference>
<evidence type="ECO:0000256" key="1">
    <source>
        <dbReference type="ARBA" id="ARBA00022741"/>
    </source>
</evidence>
<accession>A0AAN5D2T8</accession>
<keyword evidence="7" id="KW-1185">Reference proteome</keyword>
<reference evidence="7" key="1">
    <citation type="submission" date="2022-10" db="EMBL/GenBank/DDBJ databases">
        <title>Genome assembly of Pristionchus species.</title>
        <authorList>
            <person name="Yoshida K."/>
            <person name="Sommer R.J."/>
        </authorList>
    </citation>
    <scope>NUCLEOTIDE SEQUENCE [LARGE SCALE GENOMIC DNA]</scope>
    <source>
        <strain evidence="7">RS5460</strain>
    </source>
</reference>
<keyword evidence="4" id="KW-0067">ATP-binding</keyword>
<dbReference type="AlphaFoldDB" id="A0AAN5D2T8"/>
<evidence type="ECO:0000256" key="2">
    <source>
        <dbReference type="ARBA" id="ARBA00022801"/>
    </source>
</evidence>
<feature type="non-terminal residue" evidence="6">
    <location>
        <position position="1"/>
    </location>
</feature>
<proteinExistence type="predicted"/>
<protein>
    <submittedName>
        <fullName evidence="6">Uncharacterized protein</fullName>
    </submittedName>
</protein>
<dbReference type="GO" id="GO:0016787">
    <property type="term" value="F:hydrolase activity"/>
    <property type="evidence" value="ECO:0007669"/>
    <property type="project" value="UniProtKB-KW"/>
</dbReference>
<sequence length="154" mass="17491">KTTVAAAIAAEIGRDTVLGYRSKKKGRSTTREAYYSSVQLLLSVQNVAVDNMGAVLKKLDFGGGDVYNMKSAKKLNLRDPAPYDFFDLISEAELHRWKTGDIFRNTAVNDKQQRYGHQEKERKKQNAQEECITHHRREFEKTIVPKMENPPCSG</sequence>
<feature type="region of interest" description="Disordered" evidence="5">
    <location>
        <begin position="110"/>
        <end position="129"/>
    </location>
</feature>
<dbReference type="InterPro" id="IPR050534">
    <property type="entry name" value="Coronavir_polyprotein_1ab"/>
</dbReference>
<evidence type="ECO:0000256" key="5">
    <source>
        <dbReference type="SAM" id="MobiDB-lite"/>
    </source>
</evidence>
<dbReference type="EMBL" id="BTRK01000005">
    <property type="protein sequence ID" value="GMR55331.1"/>
    <property type="molecule type" value="Genomic_DNA"/>
</dbReference>
<evidence type="ECO:0000256" key="3">
    <source>
        <dbReference type="ARBA" id="ARBA00022806"/>
    </source>
</evidence>
<dbReference type="GO" id="GO:0005524">
    <property type="term" value="F:ATP binding"/>
    <property type="evidence" value="ECO:0007669"/>
    <property type="project" value="UniProtKB-KW"/>
</dbReference>
<keyword evidence="2" id="KW-0378">Hydrolase</keyword>
<evidence type="ECO:0000256" key="4">
    <source>
        <dbReference type="ARBA" id="ARBA00022840"/>
    </source>
</evidence>
<dbReference type="PANTHER" id="PTHR43788:SF16">
    <property type="entry name" value="HELICASE WITH ZINC FINGER 2"/>
    <property type="match status" value="1"/>
</dbReference>
<keyword evidence="3" id="KW-0347">Helicase</keyword>
<evidence type="ECO:0000313" key="7">
    <source>
        <dbReference type="Proteomes" id="UP001328107"/>
    </source>
</evidence>